<accession>A0A8T0HNH7</accession>
<feature type="non-terminal residue" evidence="1">
    <location>
        <position position="1"/>
    </location>
</feature>
<name>A0A8T0HNH7_CERPU</name>
<dbReference type="Gene3D" id="3.60.10.10">
    <property type="entry name" value="Endonuclease/exonuclease/phosphatase"/>
    <property type="match status" value="1"/>
</dbReference>
<feature type="non-terminal residue" evidence="1">
    <location>
        <position position="149"/>
    </location>
</feature>
<protein>
    <submittedName>
        <fullName evidence="1">Uncharacterized protein</fullName>
    </submittedName>
</protein>
<sequence length="149" mass="16923">ARFIILDGIAGGRLGLVNVYAPNSPREWSALWEALLRELPRSCRWVMFGDMNMAEKSSACGRMLPSFERQAFEFLKLGLNVEEPPLSPDSLQYSWDNFRHDGARVMARLDRAYLFRNQDASSSATVTAYCILRGCTLSDHHLVQLELQL</sequence>
<dbReference type="SUPFAM" id="SSF56219">
    <property type="entry name" value="DNase I-like"/>
    <property type="match status" value="1"/>
</dbReference>
<dbReference type="EMBL" id="CM026426">
    <property type="protein sequence ID" value="KAG0572402.1"/>
    <property type="molecule type" value="Genomic_DNA"/>
</dbReference>
<organism evidence="1 2">
    <name type="scientific">Ceratodon purpureus</name>
    <name type="common">Fire moss</name>
    <name type="synonym">Dicranum purpureum</name>
    <dbReference type="NCBI Taxonomy" id="3225"/>
    <lineage>
        <taxon>Eukaryota</taxon>
        <taxon>Viridiplantae</taxon>
        <taxon>Streptophyta</taxon>
        <taxon>Embryophyta</taxon>
        <taxon>Bryophyta</taxon>
        <taxon>Bryophytina</taxon>
        <taxon>Bryopsida</taxon>
        <taxon>Dicranidae</taxon>
        <taxon>Pseudoditrichales</taxon>
        <taxon>Ditrichaceae</taxon>
        <taxon>Ceratodon</taxon>
    </lineage>
</organism>
<dbReference type="AlphaFoldDB" id="A0A8T0HNH7"/>
<dbReference type="Proteomes" id="UP000822688">
    <property type="component" value="Chromosome V"/>
</dbReference>
<gene>
    <name evidence="1" type="ORF">KC19_VG091900</name>
</gene>
<dbReference type="InterPro" id="IPR036691">
    <property type="entry name" value="Endo/exonu/phosph_ase_sf"/>
</dbReference>
<proteinExistence type="predicted"/>
<reference evidence="1" key="1">
    <citation type="submission" date="2020-06" db="EMBL/GenBank/DDBJ databases">
        <title>WGS assembly of Ceratodon purpureus strain R40.</title>
        <authorList>
            <person name="Carey S.B."/>
            <person name="Jenkins J."/>
            <person name="Shu S."/>
            <person name="Lovell J.T."/>
            <person name="Sreedasyam A."/>
            <person name="Maumus F."/>
            <person name="Tiley G.P."/>
            <person name="Fernandez-Pozo N."/>
            <person name="Barry K."/>
            <person name="Chen C."/>
            <person name="Wang M."/>
            <person name="Lipzen A."/>
            <person name="Daum C."/>
            <person name="Saski C.A."/>
            <person name="Payton A.C."/>
            <person name="Mcbreen J.C."/>
            <person name="Conrad R.E."/>
            <person name="Kollar L.M."/>
            <person name="Olsson S."/>
            <person name="Huttunen S."/>
            <person name="Landis J.B."/>
            <person name="Wickett N.J."/>
            <person name="Johnson M.G."/>
            <person name="Rensing S.A."/>
            <person name="Grimwood J."/>
            <person name="Schmutz J."/>
            <person name="Mcdaniel S.F."/>
        </authorList>
    </citation>
    <scope>NUCLEOTIDE SEQUENCE</scope>
    <source>
        <strain evidence="1">R40</strain>
    </source>
</reference>
<comment type="caution">
    <text evidence="1">The sequence shown here is derived from an EMBL/GenBank/DDBJ whole genome shotgun (WGS) entry which is preliminary data.</text>
</comment>
<evidence type="ECO:0000313" key="1">
    <source>
        <dbReference type="EMBL" id="KAG0572402.1"/>
    </source>
</evidence>
<evidence type="ECO:0000313" key="2">
    <source>
        <dbReference type="Proteomes" id="UP000822688"/>
    </source>
</evidence>
<keyword evidence="2" id="KW-1185">Reference proteome</keyword>